<protein>
    <recommendedName>
        <fullName evidence="3">non-reducing end alpha-L-arabinofuranosidase</fullName>
        <ecNumber evidence="3">3.2.1.55</ecNumber>
    </recommendedName>
</protein>
<organism evidence="8 9">
    <name type="scientific">Streptomyces coacervatus</name>
    <dbReference type="NCBI Taxonomy" id="647381"/>
    <lineage>
        <taxon>Bacteria</taxon>
        <taxon>Bacillati</taxon>
        <taxon>Actinomycetota</taxon>
        <taxon>Actinomycetes</taxon>
        <taxon>Kitasatosporales</taxon>
        <taxon>Streptomycetaceae</taxon>
        <taxon>Streptomyces</taxon>
    </lineage>
</organism>
<comment type="catalytic activity">
    <reaction evidence="1">
        <text>Hydrolysis of terminal non-reducing alpha-L-arabinofuranoside residues in alpha-L-arabinosides.</text>
        <dbReference type="EC" id="3.2.1.55"/>
    </reaction>
</comment>
<comment type="caution">
    <text evidence="8">The sequence shown here is derived from an EMBL/GenBank/DDBJ whole genome shotgun (WGS) entry which is preliminary data.</text>
</comment>
<name>A0ABP7GWA1_9ACTN</name>
<keyword evidence="6" id="KW-0378">Hydrolase</keyword>
<gene>
    <name evidence="8" type="ORF">GCM10022403_008240</name>
</gene>
<dbReference type="Proteomes" id="UP001501009">
    <property type="component" value="Unassembled WGS sequence"/>
</dbReference>
<keyword evidence="9" id="KW-1185">Reference proteome</keyword>
<keyword evidence="5" id="KW-0732">Signal</keyword>
<evidence type="ECO:0000256" key="4">
    <source>
        <dbReference type="ARBA" id="ARBA00022525"/>
    </source>
</evidence>
<evidence type="ECO:0000256" key="1">
    <source>
        <dbReference type="ARBA" id="ARBA00001462"/>
    </source>
</evidence>
<evidence type="ECO:0000313" key="9">
    <source>
        <dbReference type="Proteomes" id="UP001501009"/>
    </source>
</evidence>
<accession>A0ABP7GWA1</accession>
<dbReference type="InterPro" id="IPR005193">
    <property type="entry name" value="GH62_arabinosidase"/>
</dbReference>
<dbReference type="EC" id="3.2.1.55" evidence="3"/>
<dbReference type="Gene3D" id="2.115.10.20">
    <property type="entry name" value="Glycosyl hydrolase domain, family 43"/>
    <property type="match status" value="1"/>
</dbReference>
<keyword evidence="7" id="KW-0326">Glycosidase</keyword>
<evidence type="ECO:0000256" key="6">
    <source>
        <dbReference type="ARBA" id="ARBA00022801"/>
    </source>
</evidence>
<evidence type="ECO:0000256" key="3">
    <source>
        <dbReference type="ARBA" id="ARBA00012670"/>
    </source>
</evidence>
<dbReference type="InterPro" id="IPR023296">
    <property type="entry name" value="Glyco_hydro_beta-prop_sf"/>
</dbReference>
<evidence type="ECO:0000256" key="2">
    <source>
        <dbReference type="ARBA" id="ARBA00004613"/>
    </source>
</evidence>
<proteinExistence type="predicted"/>
<evidence type="ECO:0000256" key="5">
    <source>
        <dbReference type="ARBA" id="ARBA00022729"/>
    </source>
</evidence>
<evidence type="ECO:0000256" key="7">
    <source>
        <dbReference type="ARBA" id="ARBA00023295"/>
    </source>
</evidence>
<dbReference type="Pfam" id="PF03664">
    <property type="entry name" value="Glyco_hydro_62"/>
    <property type="match status" value="1"/>
</dbReference>
<dbReference type="PANTHER" id="PTHR40631:SF2">
    <property type="entry name" value="ALPHA-L-ARABINOFURANOSIDASE"/>
    <property type="match status" value="1"/>
</dbReference>
<reference evidence="9" key="1">
    <citation type="journal article" date="2019" name="Int. J. Syst. Evol. Microbiol.">
        <title>The Global Catalogue of Microorganisms (GCM) 10K type strain sequencing project: providing services to taxonomists for standard genome sequencing and annotation.</title>
        <authorList>
            <consortium name="The Broad Institute Genomics Platform"/>
            <consortium name="The Broad Institute Genome Sequencing Center for Infectious Disease"/>
            <person name="Wu L."/>
            <person name="Ma J."/>
        </authorList>
    </citation>
    <scope>NUCLEOTIDE SEQUENCE [LARGE SCALE GENOMIC DNA]</scope>
    <source>
        <strain evidence="9">JCM 17138</strain>
    </source>
</reference>
<sequence>MATGSDWRRYFRAWTADSLSGAWTPLADTEANAFIRSNNVTFAGGQPAWTSDSASGDYSQLPWHLGLLTRTNSSC</sequence>
<dbReference type="PANTHER" id="PTHR40631">
    <property type="entry name" value="ALPHA-L-ARABINOFURANOSIDASE AXHA-2-RELATED"/>
    <property type="match status" value="1"/>
</dbReference>
<evidence type="ECO:0000313" key="8">
    <source>
        <dbReference type="EMBL" id="GAA3775743.1"/>
    </source>
</evidence>
<keyword evidence="4" id="KW-0964">Secreted</keyword>
<comment type="subcellular location">
    <subcellularLocation>
        <location evidence="2">Secreted</location>
    </subcellularLocation>
</comment>
<dbReference type="EMBL" id="BAABDE010000005">
    <property type="protein sequence ID" value="GAA3775743.1"/>
    <property type="molecule type" value="Genomic_DNA"/>
</dbReference>